<dbReference type="RefSeq" id="WP_102609132.1">
    <property type="nucleotide sequence ID" value="NZ_CADIKD010000011.1"/>
</dbReference>
<keyword evidence="1" id="KW-0805">Transcription regulation</keyword>
<dbReference type="Pfam" id="PF12833">
    <property type="entry name" value="HTH_18"/>
    <property type="match status" value="1"/>
</dbReference>
<feature type="domain" description="HTH araC/xylS-type" evidence="4">
    <location>
        <begin position="180"/>
        <end position="276"/>
    </location>
</feature>
<dbReference type="PROSITE" id="PS01124">
    <property type="entry name" value="HTH_ARAC_FAMILY_2"/>
    <property type="match status" value="1"/>
</dbReference>
<evidence type="ECO:0000313" key="5">
    <source>
        <dbReference type="EMBL" id="PMS26741.1"/>
    </source>
</evidence>
<keyword evidence="3" id="KW-0804">Transcription</keyword>
<dbReference type="Proteomes" id="UP000235347">
    <property type="component" value="Unassembled WGS sequence"/>
</dbReference>
<dbReference type="Pfam" id="PF02311">
    <property type="entry name" value="AraC_binding"/>
    <property type="match status" value="1"/>
</dbReference>
<accession>A0A2N7WBH9</accession>
<dbReference type="PANTHER" id="PTHR46796">
    <property type="entry name" value="HTH-TYPE TRANSCRIPTIONAL ACTIVATOR RHAS-RELATED"/>
    <property type="match status" value="1"/>
</dbReference>
<reference evidence="5 6" key="1">
    <citation type="submission" date="2018-01" db="EMBL/GenBank/DDBJ databases">
        <title>Whole genome analyses suggest that Burkholderia sensu lato contains two further novel genera in the rhizoxinica-symbiotica group Mycetohabitans gen. nov., and Trinickia gen. nov.: implications for the evolution of diazotrophy and nodulation in the Burkholderiaceae.</title>
        <authorList>
            <person name="Estrada-de los Santos P."/>
            <person name="Palmer M."/>
            <person name="Chavez-Ramirez B."/>
            <person name="Beukes C."/>
            <person name="Steenkamp E.T."/>
            <person name="Hirsch A.M."/>
            <person name="Manyaka P."/>
            <person name="Maluk M."/>
            <person name="Lafos M."/>
            <person name="Crook M."/>
            <person name="Gross E."/>
            <person name="Simon M.F."/>
            <person name="Bueno dos Reis Junior F."/>
            <person name="Poole P.S."/>
            <person name="Venter S.N."/>
            <person name="James E.K."/>
        </authorList>
    </citation>
    <scope>NUCLEOTIDE SEQUENCE [LARGE SCALE GENOMIC DNA]</scope>
    <source>
        <strain evidence="5 6">GP25-8</strain>
    </source>
</reference>
<evidence type="ECO:0000256" key="3">
    <source>
        <dbReference type="ARBA" id="ARBA00023163"/>
    </source>
</evidence>
<dbReference type="GO" id="GO:0043565">
    <property type="term" value="F:sequence-specific DNA binding"/>
    <property type="evidence" value="ECO:0007669"/>
    <property type="project" value="InterPro"/>
</dbReference>
<dbReference type="InterPro" id="IPR050204">
    <property type="entry name" value="AraC_XylS_family_regulators"/>
</dbReference>
<name>A0A2N7WBH9_9BURK</name>
<dbReference type="InterPro" id="IPR003313">
    <property type="entry name" value="AraC-bd"/>
</dbReference>
<organism evidence="5 6">
    <name type="scientific">Trinickia soli</name>
    <dbReference type="NCBI Taxonomy" id="380675"/>
    <lineage>
        <taxon>Bacteria</taxon>
        <taxon>Pseudomonadati</taxon>
        <taxon>Pseudomonadota</taxon>
        <taxon>Betaproteobacteria</taxon>
        <taxon>Burkholderiales</taxon>
        <taxon>Burkholderiaceae</taxon>
        <taxon>Trinickia</taxon>
    </lineage>
</organism>
<dbReference type="SUPFAM" id="SSF51215">
    <property type="entry name" value="Regulatory protein AraC"/>
    <property type="match status" value="1"/>
</dbReference>
<dbReference type="GO" id="GO:0003700">
    <property type="term" value="F:DNA-binding transcription factor activity"/>
    <property type="evidence" value="ECO:0007669"/>
    <property type="project" value="InterPro"/>
</dbReference>
<dbReference type="PANTHER" id="PTHR46796:SF2">
    <property type="entry name" value="TRANSCRIPTIONAL REGULATORY PROTEIN"/>
    <property type="match status" value="1"/>
</dbReference>
<dbReference type="AlphaFoldDB" id="A0A2N7WBH9"/>
<dbReference type="Gene3D" id="1.10.10.60">
    <property type="entry name" value="Homeodomain-like"/>
    <property type="match status" value="1"/>
</dbReference>
<evidence type="ECO:0000313" key="6">
    <source>
        <dbReference type="Proteomes" id="UP000235347"/>
    </source>
</evidence>
<evidence type="ECO:0000256" key="1">
    <source>
        <dbReference type="ARBA" id="ARBA00023015"/>
    </source>
</evidence>
<comment type="caution">
    <text evidence="5">The sequence shown here is derived from an EMBL/GenBank/DDBJ whole genome shotgun (WGS) entry which is preliminary data.</text>
</comment>
<dbReference type="SUPFAM" id="SSF46689">
    <property type="entry name" value="Homeodomain-like"/>
    <property type="match status" value="2"/>
</dbReference>
<keyword evidence="6" id="KW-1185">Reference proteome</keyword>
<dbReference type="SMART" id="SM00342">
    <property type="entry name" value="HTH_ARAC"/>
    <property type="match status" value="1"/>
</dbReference>
<evidence type="ECO:0000259" key="4">
    <source>
        <dbReference type="PROSITE" id="PS01124"/>
    </source>
</evidence>
<dbReference type="InterPro" id="IPR037923">
    <property type="entry name" value="HTH-like"/>
</dbReference>
<protein>
    <submittedName>
        <fullName evidence="5">AraC family transcriptional regulator</fullName>
    </submittedName>
</protein>
<gene>
    <name evidence="5" type="ORF">C0Z19_06415</name>
</gene>
<proteinExistence type="predicted"/>
<evidence type="ECO:0000256" key="2">
    <source>
        <dbReference type="ARBA" id="ARBA00023125"/>
    </source>
</evidence>
<dbReference type="InterPro" id="IPR009057">
    <property type="entry name" value="Homeodomain-like_sf"/>
</dbReference>
<dbReference type="InterPro" id="IPR018060">
    <property type="entry name" value="HTH_AraC"/>
</dbReference>
<dbReference type="EMBL" id="PNYB01000004">
    <property type="protein sequence ID" value="PMS26741.1"/>
    <property type="molecule type" value="Genomic_DNA"/>
</dbReference>
<sequence length="276" mass="30930">MAARSPKDPATPSFWRDAALPFIEVREVKDGRKVCYARHTHESFSIGAITGGRSGYLNGNGWERVGARMVVVINPGDVHACNPIDHEPWSYRMFYVDTGWLTDLQHALGFRESLGFQAFSTRATSDARLYAGLNQLYATLTDDHADHLKKECAAVDYFADAQQILNPAPSVAKEGNRKLAYVADYIRANCTQSLKLKEICAAGNLSESYLIRAFKERYGMTPHTYQVNCRIEYCKAQLKRRRPIADVAVEAGFADQAHLQRVFKQFVAATPGQYRG</sequence>
<keyword evidence="2" id="KW-0238">DNA-binding</keyword>